<dbReference type="PANTHER" id="PTHR36867:SF1">
    <property type="entry name" value="RIKEN CDNA 2610318N02 GENE"/>
    <property type="match status" value="1"/>
</dbReference>
<feature type="compositionally biased region" description="Polar residues" evidence="1">
    <location>
        <begin position="134"/>
        <end position="156"/>
    </location>
</feature>
<name>A0AAN8K3N3_PATCE</name>
<feature type="compositionally biased region" description="Polar residues" evidence="1">
    <location>
        <begin position="287"/>
        <end position="306"/>
    </location>
</feature>
<keyword evidence="4" id="KW-1185">Reference proteome</keyword>
<dbReference type="EMBL" id="JAZGQO010000006">
    <property type="protein sequence ID" value="KAK6183814.1"/>
    <property type="molecule type" value="Genomic_DNA"/>
</dbReference>
<feature type="region of interest" description="Disordered" evidence="1">
    <location>
        <begin position="124"/>
        <end position="163"/>
    </location>
</feature>
<dbReference type="Proteomes" id="UP001347796">
    <property type="component" value="Unassembled WGS sequence"/>
</dbReference>
<feature type="region of interest" description="Disordered" evidence="1">
    <location>
        <begin position="218"/>
        <end position="306"/>
    </location>
</feature>
<dbReference type="EMBL" id="JAZGQO010000002">
    <property type="protein sequence ID" value="KAK6190575.1"/>
    <property type="molecule type" value="Genomic_DNA"/>
</dbReference>
<comment type="caution">
    <text evidence="2">The sequence shown here is derived from an EMBL/GenBank/DDBJ whole genome shotgun (WGS) entry which is preliminary data.</text>
</comment>
<feature type="compositionally biased region" description="Polar residues" evidence="1">
    <location>
        <begin position="229"/>
        <end position="247"/>
    </location>
</feature>
<accession>A0AAN8K3N3</accession>
<evidence type="ECO:0000313" key="3">
    <source>
        <dbReference type="EMBL" id="KAK6190575.1"/>
    </source>
</evidence>
<evidence type="ECO:0000313" key="2">
    <source>
        <dbReference type="EMBL" id="KAK6183814.1"/>
    </source>
</evidence>
<sequence>MDSPNSNVDLLLQEFKEPQTIPADKVFCEQKSVEEYKENITNETHKHLEELVEYLEKNPQSYNKILLKRKVEEIENGGFFPWLKLTVLRWLHGNDCPSCMLKAEETTSKLESLKTGMQKAFEYSEASKDKPIPSSASKDTTTNSFSIYSTPVSKTPGSRKKQRLDYLQTQESPFVQIHMAEIQPDEQQVHQSYSPPPLPPLPSKLFTRSAQKAHIEMVHPPLPPTPQPNNEVYTRVNDNTENINPDQSSETVSTSSASSTSHVTTSTPNTFVTPKDIRVRKHRRTRSSVSKSSNGSTFSRSNLLSDLQSNNPLTRLRTTAVIRSPGGTPIRQEVVESSEPLHQALIVAFKNKFRNVRTPSPLASQSYTMDIGHFSPTLNFSP</sequence>
<feature type="compositionally biased region" description="Low complexity" evidence="1">
    <location>
        <begin position="248"/>
        <end position="267"/>
    </location>
</feature>
<organism evidence="2 4">
    <name type="scientific">Patella caerulea</name>
    <name type="common">Rayed Mediterranean limpet</name>
    <dbReference type="NCBI Taxonomy" id="87958"/>
    <lineage>
        <taxon>Eukaryota</taxon>
        <taxon>Metazoa</taxon>
        <taxon>Spiralia</taxon>
        <taxon>Lophotrochozoa</taxon>
        <taxon>Mollusca</taxon>
        <taxon>Gastropoda</taxon>
        <taxon>Patellogastropoda</taxon>
        <taxon>Patelloidea</taxon>
        <taxon>Patellidae</taxon>
        <taxon>Patella</taxon>
    </lineage>
</organism>
<dbReference type="PANTHER" id="PTHR36867">
    <property type="entry name" value="MCG131172, ISOFORM CRA_A"/>
    <property type="match status" value="1"/>
</dbReference>
<protein>
    <submittedName>
        <fullName evidence="2">Uncharacterized protein</fullName>
    </submittedName>
</protein>
<gene>
    <name evidence="3" type="ORF">SNE40_002410</name>
    <name evidence="2" type="ORF">SNE40_006410</name>
</gene>
<evidence type="ECO:0000256" key="1">
    <source>
        <dbReference type="SAM" id="MobiDB-lite"/>
    </source>
</evidence>
<proteinExistence type="predicted"/>
<reference evidence="2 4" key="1">
    <citation type="submission" date="2024-01" db="EMBL/GenBank/DDBJ databases">
        <title>The genome of the rayed Mediterranean limpet Patella caerulea (Linnaeus, 1758).</title>
        <authorList>
            <person name="Anh-Thu Weber A."/>
            <person name="Halstead-Nussloch G."/>
        </authorList>
    </citation>
    <scope>NUCLEOTIDE SEQUENCE [LARGE SCALE GENOMIC DNA]</scope>
    <source>
        <strain evidence="2">AATW-2023a</strain>
        <tissue evidence="2">Whole specimen</tissue>
    </source>
</reference>
<dbReference type="AlphaFoldDB" id="A0AAN8K3N3"/>
<evidence type="ECO:0000313" key="4">
    <source>
        <dbReference type="Proteomes" id="UP001347796"/>
    </source>
</evidence>